<dbReference type="EMBL" id="BAABHD010000031">
    <property type="protein sequence ID" value="GAA4459413.1"/>
    <property type="molecule type" value="Genomic_DNA"/>
</dbReference>
<evidence type="ECO:0000313" key="2">
    <source>
        <dbReference type="Proteomes" id="UP001501175"/>
    </source>
</evidence>
<organism evidence="1 2">
    <name type="scientific">Nibrella saemangeumensis</name>
    <dbReference type="NCBI Taxonomy" id="1084526"/>
    <lineage>
        <taxon>Bacteria</taxon>
        <taxon>Pseudomonadati</taxon>
        <taxon>Bacteroidota</taxon>
        <taxon>Cytophagia</taxon>
        <taxon>Cytophagales</taxon>
        <taxon>Spirosomataceae</taxon>
        <taxon>Nibrella</taxon>
    </lineage>
</organism>
<protein>
    <recommendedName>
        <fullName evidence="3">CN hydrolase domain-containing protein</fullName>
    </recommendedName>
</protein>
<reference evidence="2" key="1">
    <citation type="journal article" date="2019" name="Int. J. Syst. Evol. Microbiol.">
        <title>The Global Catalogue of Microorganisms (GCM) 10K type strain sequencing project: providing services to taxonomists for standard genome sequencing and annotation.</title>
        <authorList>
            <consortium name="The Broad Institute Genomics Platform"/>
            <consortium name="The Broad Institute Genome Sequencing Center for Infectious Disease"/>
            <person name="Wu L."/>
            <person name="Ma J."/>
        </authorList>
    </citation>
    <scope>NUCLEOTIDE SEQUENCE [LARGE SCALE GENOMIC DNA]</scope>
    <source>
        <strain evidence="2">JCM 17927</strain>
    </source>
</reference>
<dbReference type="RefSeq" id="WP_345244985.1">
    <property type="nucleotide sequence ID" value="NZ_BAABHD010000031.1"/>
</dbReference>
<dbReference type="SUPFAM" id="SSF56317">
    <property type="entry name" value="Carbon-nitrogen hydrolase"/>
    <property type="match status" value="1"/>
</dbReference>
<dbReference type="Proteomes" id="UP001501175">
    <property type="component" value="Unassembled WGS sequence"/>
</dbReference>
<dbReference type="Gene3D" id="3.60.110.10">
    <property type="entry name" value="Carbon-nitrogen hydrolase"/>
    <property type="match status" value="1"/>
</dbReference>
<gene>
    <name evidence="1" type="ORF">GCM10023189_33110</name>
</gene>
<dbReference type="InterPro" id="IPR036526">
    <property type="entry name" value="C-N_Hydrolase_sf"/>
</dbReference>
<evidence type="ECO:0000313" key="1">
    <source>
        <dbReference type="EMBL" id="GAA4459413.1"/>
    </source>
</evidence>
<keyword evidence="2" id="KW-1185">Reference proteome</keyword>
<name>A0ABP8N3S8_9BACT</name>
<proteinExistence type="predicted"/>
<evidence type="ECO:0008006" key="3">
    <source>
        <dbReference type="Google" id="ProtNLM"/>
    </source>
</evidence>
<accession>A0ABP8N3S8</accession>
<comment type="caution">
    <text evidence="1">The sequence shown here is derived from an EMBL/GenBank/DDBJ whole genome shotgun (WGS) entry which is preliminary data.</text>
</comment>
<sequence length="522" mass="59621">MNEIPLFEELARLLSLYESLRRKHPFSSLSEKQPIKQHLQELFNQLLEQRTAANEFDNPLKSTGYYLLLELLLTVWEQFFPAGEVDPTFQQLDSFLEFVEEKITDLERVNTRKRLYLSTRYGVLSFGGRPLLASLDPKAERVPFSSDISSRRIFLATNPNQRYYDEILDTGSELYGEQHGESKRIDQLLHKLWLNGSLTVGLAALSGEAKTFFSYKEQRSTIVGHTPQFSFQATKVSNADGTNDAIYKEELKQCLEWAVDEKVNILCLPELSVSPVGLTDMKKILQELGKQDRLHALTIIIAGSFHVGDYNEAPVWFINFNGDIVERTYRKYEVFETQINPSHETTHSEFPGLAEVISYAHNKVGSSVAFNLSEHIIPDDQILLLNLPIGSVGIMICKDFLSTSQRCYGKYRDLQPDHLFIVSMNPKNKMANEFLTIWRNNYKRPFCPATYYVNATQVLTPDDSQTEAVFLGQPFKTDEVYYRSAPEEAKSAQRQLPANGLVRVEVSMPAPFSSLDPGSFWY</sequence>